<dbReference type="PANTHER" id="PTHR30273:SF2">
    <property type="entry name" value="PROTEIN FECR"/>
    <property type="match status" value="1"/>
</dbReference>
<dbReference type="Gene3D" id="3.55.50.30">
    <property type="match status" value="1"/>
</dbReference>
<dbReference type="InterPro" id="IPR012373">
    <property type="entry name" value="Ferrdict_sens_TM"/>
</dbReference>
<reference evidence="4 5" key="1">
    <citation type="submission" date="2020-08" db="EMBL/GenBank/DDBJ databases">
        <title>Sphingobacterium sp. DN00404 isolated from aquaculture water.</title>
        <authorList>
            <person name="Zhang M."/>
        </authorList>
    </citation>
    <scope>NUCLEOTIDE SEQUENCE [LARGE SCALE GENOMIC DNA]</scope>
    <source>
        <strain evidence="4 5">KCTC 42746</strain>
    </source>
</reference>
<organism evidence="4 5">
    <name type="scientific">Sphingobacterium chuzhouense</name>
    <dbReference type="NCBI Taxonomy" id="1742264"/>
    <lineage>
        <taxon>Bacteria</taxon>
        <taxon>Pseudomonadati</taxon>
        <taxon>Bacteroidota</taxon>
        <taxon>Sphingobacteriia</taxon>
        <taxon>Sphingobacteriales</taxon>
        <taxon>Sphingobacteriaceae</taxon>
        <taxon>Sphingobacterium</taxon>
    </lineage>
</organism>
<protein>
    <submittedName>
        <fullName evidence="4">FecR domain-containing protein</fullName>
    </submittedName>
</protein>
<evidence type="ECO:0000256" key="1">
    <source>
        <dbReference type="SAM" id="Phobius"/>
    </source>
</evidence>
<feature type="transmembrane region" description="Helical" evidence="1">
    <location>
        <begin position="88"/>
        <end position="110"/>
    </location>
</feature>
<dbReference type="Proteomes" id="UP000651112">
    <property type="component" value="Unassembled WGS sequence"/>
</dbReference>
<comment type="caution">
    <text evidence="4">The sequence shown here is derived from an EMBL/GenBank/DDBJ whole genome shotgun (WGS) entry which is preliminary data.</text>
</comment>
<dbReference type="Pfam" id="PF16344">
    <property type="entry name" value="FecR_C"/>
    <property type="match status" value="1"/>
</dbReference>
<keyword evidence="1" id="KW-1133">Transmembrane helix</keyword>
<gene>
    <name evidence="4" type="ORF">H8B21_12245</name>
</gene>
<keyword evidence="1" id="KW-0472">Membrane</keyword>
<evidence type="ECO:0000313" key="4">
    <source>
        <dbReference type="EMBL" id="MBD1422342.1"/>
    </source>
</evidence>
<dbReference type="EMBL" id="JACNYL010000003">
    <property type="protein sequence ID" value="MBD1422342.1"/>
    <property type="molecule type" value="Genomic_DNA"/>
</dbReference>
<keyword evidence="1" id="KW-0812">Transmembrane</keyword>
<keyword evidence="5" id="KW-1185">Reference proteome</keyword>
<evidence type="ECO:0000259" key="2">
    <source>
        <dbReference type="Pfam" id="PF04773"/>
    </source>
</evidence>
<name>A0ABR7XU53_9SPHI</name>
<dbReference type="RefSeq" id="WP_190314082.1">
    <property type="nucleotide sequence ID" value="NZ_JACNYL010000003.1"/>
</dbReference>
<proteinExistence type="predicted"/>
<evidence type="ECO:0000259" key="3">
    <source>
        <dbReference type="Pfam" id="PF16344"/>
    </source>
</evidence>
<dbReference type="PANTHER" id="PTHR30273">
    <property type="entry name" value="PERIPLASMIC SIGNAL SENSOR AND SIGMA FACTOR ACTIVATOR FECR-RELATED"/>
    <property type="match status" value="1"/>
</dbReference>
<dbReference type="Pfam" id="PF04773">
    <property type="entry name" value="FecR"/>
    <property type="match status" value="1"/>
</dbReference>
<evidence type="ECO:0000313" key="5">
    <source>
        <dbReference type="Proteomes" id="UP000651112"/>
    </source>
</evidence>
<dbReference type="InterPro" id="IPR006860">
    <property type="entry name" value="FecR"/>
</dbReference>
<feature type="domain" description="Protein FecR C-terminal" evidence="3">
    <location>
        <begin position="337"/>
        <end position="402"/>
    </location>
</feature>
<feature type="domain" description="FecR protein" evidence="2">
    <location>
        <begin position="186"/>
        <end position="291"/>
    </location>
</feature>
<dbReference type="InterPro" id="IPR032508">
    <property type="entry name" value="FecR_C"/>
</dbReference>
<dbReference type="Gene3D" id="2.60.120.1440">
    <property type="match status" value="1"/>
</dbReference>
<accession>A0ABR7XU53</accession>
<sequence>MNDKHLHHIFTIVSLIEKHMDGTLTAEEQKNLFEWLSEPANKALLNDVLQPGSLEKFEESYQSIDTLAALTRFKKRYELKQRGKTVSIFKWVASIASLIAIVWTFGWLMYERKDSPTELGKIEYTSLSHDIEAGGNRALLTLADGRTISLSEGQEGILIKNGEITYQDGLTEVMELSDNDVEEFVLTTPRGGTYAVTLPDGTKVRLNAGSTLKYPSRFVNDERFVELSGEAYFDVAKVEKPRSNNREPVQIIPFKVKTKGQLVEVLGTEFNICGYDDESDVRTTLVEGSVRLRSADNYVSSVVLKPGQQGIVRDDNTEISVRPVDTEIYTAWKDGFFYFNNMPVYDLMKQVEKWYDVEVEYKASIPKETFSGKIKRSTSLMGLLEILQVSTIAVKLQDKKLIVY</sequence>